<reference evidence="1 2" key="1">
    <citation type="journal article" date="2020" name="ISME J.">
        <title>Uncovering the hidden diversity of litter-decomposition mechanisms in mushroom-forming fungi.</title>
        <authorList>
            <person name="Floudas D."/>
            <person name="Bentzer J."/>
            <person name="Ahren D."/>
            <person name="Johansson T."/>
            <person name="Persson P."/>
            <person name="Tunlid A."/>
        </authorList>
    </citation>
    <scope>NUCLEOTIDE SEQUENCE [LARGE SCALE GENOMIC DNA]</scope>
    <source>
        <strain evidence="1 2">CBS 175.51</strain>
    </source>
</reference>
<comment type="caution">
    <text evidence="1">The sequence shown here is derived from an EMBL/GenBank/DDBJ whole genome shotgun (WGS) entry which is preliminary data.</text>
</comment>
<dbReference type="EMBL" id="JAACJK010000110">
    <property type="protein sequence ID" value="KAF5332873.1"/>
    <property type="molecule type" value="Genomic_DNA"/>
</dbReference>
<protein>
    <submittedName>
        <fullName evidence="1">Uncharacterized protein</fullName>
    </submittedName>
</protein>
<dbReference type="Proteomes" id="UP000541558">
    <property type="component" value="Unassembled WGS sequence"/>
</dbReference>
<dbReference type="Gene3D" id="3.80.10.10">
    <property type="entry name" value="Ribonuclease Inhibitor"/>
    <property type="match status" value="1"/>
</dbReference>
<dbReference type="OrthoDB" id="3060506at2759"/>
<evidence type="ECO:0000313" key="2">
    <source>
        <dbReference type="Proteomes" id="UP000541558"/>
    </source>
</evidence>
<dbReference type="SUPFAM" id="SSF52047">
    <property type="entry name" value="RNI-like"/>
    <property type="match status" value="1"/>
</dbReference>
<proteinExistence type="predicted"/>
<dbReference type="AlphaFoldDB" id="A0A8H5C2C3"/>
<sequence length="523" mass="58495">MNQCLGVAEIQSLICENLDRKSAFAMALTAHAFLEPALNEIWRTVDSFRPLIDCLPEDLWIAKAVPSPTQPAKINTILNVAREPEAEDLHRYLTRYASRIRNFKPAVSAGMKMLSPDALLALQYATDFQPGALSPQLKHFQWISPKSIADGLGDEFVGRLSSYMILFVGKTVDSIDLSDVKTSTPLEMAAVRYILKRLPCLKVLRDLPGNDATPFPESLIKSVRWDGLESAVLARNSVTIRSLRHLASLPRLRQLTKMNFGTTLPQALSRAVTGFTSLQHVTYACYRLPSVLEILQHLPQTNIVQAILLMGTTSCTSSQLTEVLRYVETYLNPETLTNVEIKENVYPPAARPMELIETNQPDPIGLQPLHIFKKLKKLQVELQGGVRLTWKEIEDIPNAWPNLTVLILLPRVPDSHRLPSIDHTHVASLLRSLPLLRELGLQFNATQILRDEPNAEPWVSNLLELSVGASPISSPGRVIDFIKTHLPRLTTLKIPKKSKGAAEATMLERRWEAVHQGWKQGQS</sequence>
<dbReference type="InterPro" id="IPR032675">
    <property type="entry name" value="LRR_dom_sf"/>
</dbReference>
<gene>
    <name evidence="1" type="ORF">D9611_005374</name>
</gene>
<evidence type="ECO:0000313" key="1">
    <source>
        <dbReference type="EMBL" id="KAF5332873.1"/>
    </source>
</evidence>
<organism evidence="1 2">
    <name type="scientific">Ephemerocybe angulata</name>
    <dbReference type="NCBI Taxonomy" id="980116"/>
    <lineage>
        <taxon>Eukaryota</taxon>
        <taxon>Fungi</taxon>
        <taxon>Dikarya</taxon>
        <taxon>Basidiomycota</taxon>
        <taxon>Agaricomycotina</taxon>
        <taxon>Agaricomycetes</taxon>
        <taxon>Agaricomycetidae</taxon>
        <taxon>Agaricales</taxon>
        <taxon>Agaricineae</taxon>
        <taxon>Psathyrellaceae</taxon>
        <taxon>Ephemerocybe</taxon>
    </lineage>
</organism>
<keyword evidence="2" id="KW-1185">Reference proteome</keyword>
<name>A0A8H5C2C3_9AGAR</name>
<accession>A0A8H5C2C3</accession>